<name>A0ABT2L1Y7_9BACL</name>
<organism evidence="1 2">
    <name type="scientific">Exiguobacterium alkaliphilum</name>
    <dbReference type="NCBI Taxonomy" id="1428684"/>
    <lineage>
        <taxon>Bacteria</taxon>
        <taxon>Bacillati</taxon>
        <taxon>Bacillota</taxon>
        <taxon>Bacilli</taxon>
        <taxon>Bacillales</taxon>
        <taxon>Bacillales Family XII. Incertae Sedis</taxon>
        <taxon>Exiguobacterium</taxon>
    </lineage>
</organism>
<gene>
    <name evidence="1" type="ORF">NQG31_10325</name>
</gene>
<evidence type="ECO:0000313" key="2">
    <source>
        <dbReference type="Proteomes" id="UP001206821"/>
    </source>
</evidence>
<dbReference type="RefSeq" id="WP_034816047.1">
    <property type="nucleotide sequence ID" value="NZ_JANIEK010000041.1"/>
</dbReference>
<comment type="caution">
    <text evidence="1">The sequence shown here is derived from an EMBL/GenBank/DDBJ whole genome shotgun (WGS) entry which is preliminary data.</text>
</comment>
<sequence length="51" mass="5842">MGKYQLDMKSKVAAAKYQDGKKPAVSNKKDKINQLREAYLKKQQEKKQAGE</sequence>
<proteinExistence type="predicted"/>
<keyword evidence="2" id="KW-1185">Reference proteome</keyword>
<protein>
    <submittedName>
        <fullName evidence="1">Alcohol dehydrogenase</fullName>
    </submittedName>
</protein>
<accession>A0ABT2L1Y7</accession>
<reference evidence="1 2" key="1">
    <citation type="submission" date="2022-07" db="EMBL/GenBank/DDBJ databases">
        <title>Genomic and pangenome structural analysis of the polyextremophile Exiguobacterium.</title>
        <authorList>
            <person name="Shen L."/>
        </authorList>
    </citation>
    <scope>NUCLEOTIDE SEQUENCE [LARGE SCALE GENOMIC DNA]</scope>
    <source>
        <strain evidence="1 2">12_1</strain>
    </source>
</reference>
<dbReference type="Proteomes" id="UP001206821">
    <property type="component" value="Unassembled WGS sequence"/>
</dbReference>
<evidence type="ECO:0000313" key="1">
    <source>
        <dbReference type="EMBL" id="MCT4795946.1"/>
    </source>
</evidence>
<dbReference type="EMBL" id="JANIEK010000041">
    <property type="protein sequence ID" value="MCT4795946.1"/>
    <property type="molecule type" value="Genomic_DNA"/>
</dbReference>